<evidence type="ECO:0000313" key="3">
    <source>
        <dbReference type="EMBL" id="TMJ03647.1"/>
    </source>
</evidence>
<comment type="caution">
    <text evidence="3">The sequence shown here is derived from an EMBL/GenBank/DDBJ whole genome shotgun (WGS) entry which is preliminary data.</text>
</comment>
<keyword evidence="1" id="KW-0560">Oxidoreductase</keyword>
<dbReference type="Gene3D" id="3.30.9.10">
    <property type="entry name" value="D-Amino Acid Oxidase, subunit A, domain 2"/>
    <property type="match status" value="1"/>
</dbReference>
<dbReference type="SUPFAM" id="SSF51905">
    <property type="entry name" value="FAD/NAD(P)-binding domain"/>
    <property type="match status" value="1"/>
</dbReference>
<dbReference type="EMBL" id="VBAL01000058">
    <property type="protein sequence ID" value="TMJ03647.1"/>
    <property type="molecule type" value="Genomic_DNA"/>
</dbReference>
<dbReference type="PANTHER" id="PTHR13847:SF287">
    <property type="entry name" value="FAD-DEPENDENT OXIDOREDUCTASE DOMAIN-CONTAINING PROTEIN 1"/>
    <property type="match status" value="1"/>
</dbReference>
<organism evidence="3 4">
    <name type="scientific">Candidatus Segetimicrobium genomatis</name>
    <dbReference type="NCBI Taxonomy" id="2569760"/>
    <lineage>
        <taxon>Bacteria</taxon>
        <taxon>Bacillati</taxon>
        <taxon>Candidatus Sysuimicrobiota</taxon>
        <taxon>Candidatus Sysuimicrobiia</taxon>
        <taxon>Candidatus Sysuimicrobiales</taxon>
        <taxon>Candidatus Segetimicrobiaceae</taxon>
        <taxon>Candidatus Segetimicrobium</taxon>
    </lineage>
</organism>
<evidence type="ECO:0000313" key="4">
    <source>
        <dbReference type="Proteomes" id="UP000319353"/>
    </source>
</evidence>
<dbReference type="Proteomes" id="UP000319353">
    <property type="component" value="Unassembled WGS sequence"/>
</dbReference>
<dbReference type="GO" id="GO:0016491">
    <property type="term" value="F:oxidoreductase activity"/>
    <property type="evidence" value="ECO:0007669"/>
    <property type="project" value="UniProtKB-KW"/>
</dbReference>
<evidence type="ECO:0000259" key="2">
    <source>
        <dbReference type="Pfam" id="PF01266"/>
    </source>
</evidence>
<feature type="domain" description="FAD dependent oxidoreductase" evidence="2">
    <location>
        <begin position="31"/>
        <end position="378"/>
    </location>
</feature>
<sequence length="410" mass="43384">MGLPHLLRRAWMRHRHAEVYDGGSRMARTADVVIIGGGVVGASVAYHLAARGQTRVLVLDRAPGRGLGSTGRATGGFRAQFSTRVNVQLSLLARDKLATFRDEVGTDPGYRPYGYLFLASTHDQLAALQAAVTVQQDAGLGDVKIVTPGEVADLNPAVPRDAAIGGTYSPSDGFIRPLEILRGYLGAAQRLGARVEFAAARCIVESGRVAAVRTGAETISTRCVVNAAGPWAGAVAAEAGVDLPVRPVKRQVAVTYPTTLLPEQMPMTIFVDDGFHLRVRDGRVLLLWPADLPSDDPFDTTFDVAWLDGLLSRATAHMPLLRGVEIDRAACWAGLYEMSPDRHAVLGAAPGVQGLYLANGSSGHGVMHAPALGQLAAECVLDGAATTIDVHALRPARFAEGRLNPETGVL</sequence>
<proteinExistence type="predicted"/>
<dbReference type="PANTHER" id="PTHR13847">
    <property type="entry name" value="SARCOSINE DEHYDROGENASE-RELATED"/>
    <property type="match status" value="1"/>
</dbReference>
<dbReference type="InterPro" id="IPR006076">
    <property type="entry name" value="FAD-dep_OxRdtase"/>
</dbReference>
<accession>A0A537L7I2</accession>
<dbReference type="InterPro" id="IPR036188">
    <property type="entry name" value="FAD/NAD-bd_sf"/>
</dbReference>
<reference evidence="3 4" key="1">
    <citation type="journal article" date="2019" name="Nat. Microbiol.">
        <title>Mediterranean grassland soil C-N compound turnover is dependent on rainfall and depth, and is mediated by genomically divergent microorganisms.</title>
        <authorList>
            <person name="Diamond S."/>
            <person name="Andeer P.F."/>
            <person name="Li Z."/>
            <person name="Crits-Christoph A."/>
            <person name="Burstein D."/>
            <person name="Anantharaman K."/>
            <person name="Lane K.R."/>
            <person name="Thomas B.C."/>
            <person name="Pan C."/>
            <person name="Northen T.R."/>
            <person name="Banfield J.F."/>
        </authorList>
    </citation>
    <scope>NUCLEOTIDE SEQUENCE [LARGE SCALE GENOMIC DNA]</scope>
    <source>
        <strain evidence="3">NP_4</strain>
    </source>
</reference>
<name>A0A537L7I2_9BACT</name>
<dbReference type="Pfam" id="PF01266">
    <property type="entry name" value="DAO"/>
    <property type="match status" value="1"/>
</dbReference>
<dbReference type="GO" id="GO:0005737">
    <property type="term" value="C:cytoplasm"/>
    <property type="evidence" value="ECO:0007669"/>
    <property type="project" value="TreeGrafter"/>
</dbReference>
<evidence type="ECO:0000256" key="1">
    <source>
        <dbReference type="ARBA" id="ARBA00023002"/>
    </source>
</evidence>
<gene>
    <name evidence="3" type="ORF">E6H01_04980</name>
</gene>
<protein>
    <submittedName>
        <fullName evidence="3">FAD-binding oxidoreductase</fullName>
    </submittedName>
</protein>
<dbReference type="Gene3D" id="3.50.50.60">
    <property type="entry name" value="FAD/NAD(P)-binding domain"/>
    <property type="match status" value="1"/>
</dbReference>
<dbReference type="AlphaFoldDB" id="A0A537L7I2"/>